<dbReference type="Pfam" id="PF04085">
    <property type="entry name" value="MreC"/>
    <property type="match status" value="1"/>
</dbReference>
<dbReference type="STRING" id="1191523.MROS_2819"/>
<dbReference type="RefSeq" id="WP_014857479.1">
    <property type="nucleotide sequence ID" value="NC_018178.1"/>
</dbReference>
<dbReference type="KEGG" id="mro:MROS_2819"/>
<dbReference type="Gene3D" id="2.40.10.340">
    <property type="entry name" value="Rod shape-determining protein MreC, domain 1"/>
    <property type="match status" value="1"/>
</dbReference>
<keyword evidence="8" id="KW-1185">Reference proteome</keyword>
<evidence type="ECO:0000313" key="8">
    <source>
        <dbReference type="Proteomes" id="UP000009011"/>
    </source>
</evidence>
<evidence type="ECO:0000259" key="6">
    <source>
        <dbReference type="Pfam" id="PF04085"/>
    </source>
</evidence>
<comment type="similarity">
    <text evidence="1">Belongs to the MreC family.</text>
</comment>
<protein>
    <recommendedName>
        <fullName evidence="2">Cell shape-determining protein MreC</fullName>
    </recommendedName>
    <alternativeName>
        <fullName evidence="4">Cell shape protein MreC</fullName>
    </alternativeName>
</protein>
<evidence type="ECO:0000256" key="3">
    <source>
        <dbReference type="ARBA" id="ARBA00022960"/>
    </source>
</evidence>
<name>I6ZVM2_MELRP</name>
<evidence type="ECO:0000256" key="1">
    <source>
        <dbReference type="ARBA" id="ARBA00009369"/>
    </source>
</evidence>
<feature type="domain" description="Rod shape-determining protein MreC beta-barrel core" evidence="6">
    <location>
        <begin position="114"/>
        <end position="259"/>
    </location>
</feature>
<organism evidence="7 8">
    <name type="scientific">Melioribacter roseus (strain DSM 23840 / JCM 17771 / VKM B-2668 / P3M-2)</name>
    <dbReference type="NCBI Taxonomy" id="1191523"/>
    <lineage>
        <taxon>Bacteria</taxon>
        <taxon>Pseudomonadati</taxon>
        <taxon>Ignavibacteriota</taxon>
        <taxon>Ignavibacteria</taxon>
        <taxon>Ignavibacteriales</taxon>
        <taxon>Melioribacteraceae</taxon>
        <taxon>Melioribacter</taxon>
    </lineage>
</organism>
<dbReference type="InterPro" id="IPR042177">
    <property type="entry name" value="Cell/Rod_1"/>
</dbReference>
<dbReference type="PANTHER" id="PTHR34138:SF1">
    <property type="entry name" value="CELL SHAPE-DETERMINING PROTEIN MREC"/>
    <property type="match status" value="1"/>
</dbReference>
<accession>I6ZVM2</accession>
<keyword evidence="3" id="KW-0133">Cell shape</keyword>
<dbReference type="InterPro" id="IPR042175">
    <property type="entry name" value="Cell/Rod_MreC_2"/>
</dbReference>
<dbReference type="GO" id="GO:0008360">
    <property type="term" value="P:regulation of cell shape"/>
    <property type="evidence" value="ECO:0007669"/>
    <property type="project" value="UniProtKB-KW"/>
</dbReference>
<dbReference type="eggNOG" id="COG1792">
    <property type="taxonomic scope" value="Bacteria"/>
</dbReference>
<dbReference type="Proteomes" id="UP000009011">
    <property type="component" value="Chromosome"/>
</dbReference>
<evidence type="ECO:0000256" key="4">
    <source>
        <dbReference type="ARBA" id="ARBA00032089"/>
    </source>
</evidence>
<gene>
    <name evidence="7" type="ordered locus">MROS_2819</name>
</gene>
<evidence type="ECO:0000256" key="2">
    <source>
        <dbReference type="ARBA" id="ARBA00013855"/>
    </source>
</evidence>
<dbReference type="InterPro" id="IPR055342">
    <property type="entry name" value="MreC_beta-barrel_core"/>
</dbReference>
<dbReference type="OrthoDB" id="9811827at2"/>
<dbReference type="InterPro" id="IPR007221">
    <property type="entry name" value="MreC"/>
</dbReference>
<proteinExistence type="inferred from homology"/>
<sequence>MVKFLFKIIRSYKEYILLFALSAVSLLVLSFNDSSQLVRLKQFAFGNFAVVSELINYPVSLFRQRESIEKLKRENANLMLELSRLKNRVDENNELRAAFNLRDSLEYPLIAADIISKTVNYIDGSFIINKGLEDGIRIGMPAISSSGLVGLVTEISHDYSVVRNLYNTRLKIAVTIKPLNLNGIMTWDGNKLIIKNIPSTYDIQIGSKVETSDFSTIFPPNLPIGEVTEREEVPVGFLHSVTVRPYTDIRTLYNVFIMQIVPDKKLDDIKLNLIKK</sequence>
<dbReference type="AlphaFoldDB" id="I6ZVM2"/>
<evidence type="ECO:0000313" key="7">
    <source>
        <dbReference type="EMBL" id="AFN76049.1"/>
    </source>
</evidence>
<keyword evidence="5" id="KW-0175">Coiled coil</keyword>
<reference evidence="7 8" key="1">
    <citation type="journal article" date="2013" name="PLoS ONE">
        <title>Genomic analysis of Melioribacter roseus, facultatively anaerobic organotrophic bacterium representing a novel deep lineage within Bacteriodetes/Chlorobi group.</title>
        <authorList>
            <person name="Kadnikov V.V."/>
            <person name="Mardanov A.V."/>
            <person name="Podosokorskaya O.A."/>
            <person name="Gavrilov S.N."/>
            <person name="Kublanov I.V."/>
            <person name="Beletsky A.V."/>
            <person name="Bonch-Osmolovskaya E.A."/>
            <person name="Ravin N.V."/>
        </authorList>
    </citation>
    <scope>NUCLEOTIDE SEQUENCE [LARGE SCALE GENOMIC DNA]</scope>
    <source>
        <strain evidence="8">JCM 17771 / P3M-2</strain>
    </source>
</reference>
<dbReference type="HOGENOM" id="CLU_042663_5_1_10"/>
<feature type="coiled-coil region" evidence="5">
    <location>
        <begin position="61"/>
        <end position="95"/>
    </location>
</feature>
<dbReference type="PANTHER" id="PTHR34138">
    <property type="entry name" value="CELL SHAPE-DETERMINING PROTEIN MREC"/>
    <property type="match status" value="1"/>
</dbReference>
<dbReference type="GO" id="GO:0005886">
    <property type="term" value="C:plasma membrane"/>
    <property type="evidence" value="ECO:0007669"/>
    <property type="project" value="TreeGrafter"/>
</dbReference>
<evidence type="ECO:0000256" key="5">
    <source>
        <dbReference type="SAM" id="Coils"/>
    </source>
</evidence>
<dbReference type="EMBL" id="CP003557">
    <property type="protein sequence ID" value="AFN76049.1"/>
    <property type="molecule type" value="Genomic_DNA"/>
</dbReference>
<dbReference type="Gene3D" id="2.40.10.350">
    <property type="entry name" value="Rod shape-determining protein MreC, domain 2"/>
    <property type="match status" value="1"/>
</dbReference>